<keyword evidence="6" id="KW-1185">Reference proteome</keyword>
<dbReference type="PROSITE" id="PS51718">
    <property type="entry name" value="G_DYNAMIN_2"/>
    <property type="match status" value="2"/>
</dbReference>
<evidence type="ECO:0000256" key="2">
    <source>
        <dbReference type="ARBA" id="ARBA00023134"/>
    </source>
</evidence>
<reference evidence="5 6" key="1">
    <citation type="journal article" date="2019" name="Nat. Plants">
        <title>Stout camphor tree genome fills gaps in understanding of flowering plant genome evolution.</title>
        <authorList>
            <person name="Chaw S.M."/>
            <person name="Liu Y.C."/>
            <person name="Wu Y.W."/>
            <person name="Wang H.Y."/>
            <person name="Lin C.I."/>
            <person name="Wu C.S."/>
            <person name="Ke H.M."/>
            <person name="Chang L.Y."/>
            <person name="Hsu C.Y."/>
            <person name="Yang H.T."/>
            <person name="Sudianto E."/>
            <person name="Hsu M.H."/>
            <person name="Wu K.P."/>
            <person name="Wang L.N."/>
            <person name="Leebens-Mack J.H."/>
            <person name="Tsai I.J."/>
        </authorList>
    </citation>
    <scope>NUCLEOTIDE SEQUENCE [LARGE SCALE GENOMIC DNA]</scope>
    <source>
        <strain evidence="6">cv. Chaw 1501</strain>
        <tissue evidence="5">Young leaves</tissue>
    </source>
</reference>
<dbReference type="Pfam" id="PF01031">
    <property type="entry name" value="Dynamin_M"/>
    <property type="match status" value="2"/>
</dbReference>
<dbReference type="GO" id="GO:0005874">
    <property type="term" value="C:microtubule"/>
    <property type="evidence" value="ECO:0007669"/>
    <property type="project" value="TreeGrafter"/>
</dbReference>
<dbReference type="CDD" id="cd08771">
    <property type="entry name" value="DLP_1"/>
    <property type="match status" value="2"/>
</dbReference>
<dbReference type="PANTHER" id="PTHR11566">
    <property type="entry name" value="DYNAMIN"/>
    <property type="match status" value="1"/>
</dbReference>
<dbReference type="PRINTS" id="PR00195">
    <property type="entry name" value="DYNAMIN"/>
</dbReference>
<dbReference type="SMART" id="SM00302">
    <property type="entry name" value="GED"/>
    <property type="match status" value="2"/>
</dbReference>
<feature type="domain" description="GED" evidence="3">
    <location>
        <begin position="1214"/>
        <end position="1307"/>
    </location>
</feature>
<name>A0A3S3NTM3_9MAGN</name>
<keyword evidence="2" id="KW-0342">GTP-binding</keyword>
<dbReference type="InterPro" id="IPR030381">
    <property type="entry name" value="G_DYNAMIN_dom"/>
</dbReference>
<feature type="domain" description="Dynamin-type G" evidence="4">
    <location>
        <begin position="110"/>
        <end position="371"/>
    </location>
</feature>
<dbReference type="Pfam" id="PF00350">
    <property type="entry name" value="Dynamin_N"/>
    <property type="match status" value="2"/>
</dbReference>
<feature type="domain" description="GED" evidence="3">
    <location>
        <begin position="624"/>
        <end position="717"/>
    </location>
</feature>
<dbReference type="InterPro" id="IPR020850">
    <property type="entry name" value="GED_dom"/>
</dbReference>
<evidence type="ECO:0000313" key="6">
    <source>
        <dbReference type="Proteomes" id="UP000283530"/>
    </source>
</evidence>
<dbReference type="GO" id="GO:0003924">
    <property type="term" value="F:GTPase activity"/>
    <property type="evidence" value="ECO:0007669"/>
    <property type="project" value="InterPro"/>
</dbReference>
<dbReference type="GO" id="GO:0008017">
    <property type="term" value="F:microtubule binding"/>
    <property type="evidence" value="ECO:0007669"/>
    <property type="project" value="TreeGrafter"/>
</dbReference>
<dbReference type="GO" id="GO:0005737">
    <property type="term" value="C:cytoplasm"/>
    <property type="evidence" value="ECO:0007669"/>
    <property type="project" value="UniProtKB-ARBA"/>
</dbReference>
<dbReference type="PROSITE" id="PS51388">
    <property type="entry name" value="GED"/>
    <property type="match status" value="2"/>
</dbReference>
<dbReference type="Pfam" id="PF02212">
    <property type="entry name" value="GED"/>
    <property type="match status" value="2"/>
</dbReference>
<dbReference type="PANTHER" id="PTHR11566:SF173">
    <property type="entry name" value="DYNAMIN-RELATED PROTEIN 4C"/>
    <property type="match status" value="1"/>
</dbReference>
<evidence type="ECO:0000259" key="4">
    <source>
        <dbReference type="PROSITE" id="PS51718"/>
    </source>
</evidence>
<proteinExistence type="predicted"/>
<dbReference type="InterPro" id="IPR000375">
    <property type="entry name" value="Dynamin_stalk"/>
</dbReference>
<evidence type="ECO:0000259" key="3">
    <source>
        <dbReference type="PROSITE" id="PS51388"/>
    </source>
</evidence>
<gene>
    <name evidence="5" type="ORF">CKAN_00337400</name>
</gene>
<sequence>MTPSALLSPLTLPSPSKESNFACFLFFLLAGNHLLFEDVQHHRTPTFGQEKMAGFLIKKMEGFGLYCSDDDEEVEKKPYMAPLVSSYNDRIRPLLDTIDRLRNLNVMKEGIQLPTIVVVGDQSSGKSSVLESLAGISLPRSQGICTWVPLIMRLQDHSSDEQELQLEYHSKTIKTTEDQIADAINVATEEIAGGGKGISNTPLTLVVKKKGVPDLTMVDLPGITRVPVHGQPENIYEQISDIIMEYITPKESIILNVLSATVDFPTCESIRMSQRVDKTGERTLAVVTKVDKAPEGLLEKVTTDAVKIGLGYVCVKNRIGNESYAEARTEEALLFKTHPLLSKIPKSMVGIPVLAQTLVQIQAASIGRCLPDIVKKINEKLNQSMDELNSMPQNLTSVVDATTALIQILGAAKETLKKIFLQGEFEEYPDDSFMHCKPRMAEMLNDLSRKLYSKSSNYNEPGNFLVEELKVIEEAKGIGLPNFIPRTGFLILLQRKVNQIADSPIAFINKMWDYIESVVVGVLKKHLEAYPQLRSATLRATHNLMAETKKRSEDRVKELVEMEKITDYTSNPDYMKKWACLMDEQDHFMDVIRDTSRSTLISLKGFGEVQVGHLRDLSSMVEQAFDMNVRVTVYWNIVIMRLVDSLALHLLFCVQKLINHEMLHEIVNELMGPQNGGIERLLEESPSVALKRERLNNSIKSLKQCKDAMPPIVSSYNDRIRPILDTIDSLRHLNVMKEGIQLPTIVVVGDQSSGKSSVLESLAGISLPRGQGICTRVPLIMRLQNHSDDQLELQLEYQSMTIRTTEDKIADAINVATEEIAGPGKGISHTPLTLVVRKKGVPDLTMVDLPGITRVPVHGQPEDIYEQISDIIMEYISPKESIILNVLSATVDFPTCESIRMSQRVDKTGERTLAVVTKVDKAPEGLLEKVTTDAVNIGLGYVCVRNRIGDESYEEVRTKEAELFESHSLLSKIDKSIVGIPVLAQKLVQIQAASIARCLPEIVKKINDKLNQNVDELNHMPQNLATVTDVMNALLHIIGASNESLKKILFQGEFEEYPKEEKMHCTARMGEMLHHFSNQLYSKTVEDYTLSSNFLVEELQVIEEAKGIRLPNFIPRSVFLVLLHRKVNQIADFPLLFITKMWSYIEDDLVEMEKIIDYTSNPEYMKNCASLMSQKDCMMEVIRDASKPTLISLESFGQVQVGHLRPQSALVEQAFDMKIRVTVYMKIVMMRLVDGLATHLLFTLQKLVDHDMQHSIVNELMEPRKGGIERMLEESPSLSGKRERLNRSTKLLKQSKEKWLPLSHLTMIGSAPSSTPSTACAI</sequence>
<protein>
    <submittedName>
        <fullName evidence="5">Dynamin-related protein 4C-like protein</fullName>
    </submittedName>
</protein>
<dbReference type="InterPro" id="IPR027417">
    <property type="entry name" value="P-loop_NTPase"/>
</dbReference>
<dbReference type="SUPFAM" id="SSF52540">
    <property type="entry name" value="P-loop containing nucleoside triphosphate hydrolases"/>
    <property type="match status" value="2"/>
</dbReference>
<comment type="caution">
    <text evidence="5">The sequence shown here is derived from an EMBL/GenBank/DDBJ whole genome shotgun (WGS) entry which is preliminary data.</text>
</comment>
<dbReference type="GO" id="GO:0016020">
    <property type="term" value="C:membrane"/>
    <property type="evidence" value="ECO:0007669"/>
    <property type="project" value="TreeGrafter"/>
</dbReference>
<dbReference type="EMBL" id="QPKB01000001">
    <property type="protein sequence ID" value="RWR75011.1"/>
    <property type="molecule type" value="Genomic_DNA"/>
</dbReference>
<dbReference type="GO" id="GO:0005525">
    <property type="term" value="F:GTP binding"/>
    <property type="evidence" value="ECO:0007669"/>
    <property type="project" value="UniProtKB-KW"/>
</dbReference>
<dbReference type="Gene3D" id="3.40.50.300">
    <property type="entry name" value="P-loop containing nucleotide triphosphate hydrolases"/>
    <property type="match status" value="2"/>
</dbReference>
<dbReference type="OrthoDB" id="5061070at2759"/>
<dbReference type="InterPro" id="IPR022812">
    <property type="entry name" value="Dynamin"/>
</dbReference>
<dbReference type="SMART" id="SM00053">
    <property type="entry name" value="DYNc"/>
    <property type="match status" value="2"/>
</dbReference>
<feature type="domain" description="Dynamin-type G" evidence="4">
    <location>
        <begin position="739"/>
        <end position="1000"/>
    </location>
</feature>
<dbReference type="FunFam" id="3.40.50.300:FF:001237">
    <property type="entry name" value="Dynamin-related protein 4C"/>
    <property type="match status" value="2"/>
</dbReference>
<keyword evidence="1" id="KW-0547">Nucleotide-binding</keyword>
<dbReference type="InterPro" id="IPR003130">
    <property type="entry name" value="GED"/>
</dbReference>
<dbReference type="InterPro" id="IPR001401">
    <property type="entry name" value="Dynamin_GTPase"/>
</dbReference>
<dbReference type="STRING" id="337451.A0A3S3NTM3"/>
<dbReference type="Gene3D" id="1.20.120.1240">
    <property type="entry name" value="Dynamin, middle domain"/>
    <property type="match status" value="2"/>
</dbReference>
<accession>A0A3S3NTM3</accession>
<organism evidence="5 6">
    <name type="scientific">Cinnamomum micranthum f. kanehirae</name>
    <dbReference type="NCBI Taxonomy" id="337451"/>
    <lineage>
        <taxon>Eukaryota</taxon>
        <taxon>Viridiplantae</taxon>
        <taxon>Streptophyta</taxon>
        <taxon>Embryophyta</taxon>
        <taxon>Tracheophyta</taxon>
        <taxon>Spermatophyta</taxon>
        <taxon>Magnoliopsida</taxon>
        <taxon>Magnoliidae</taxon>
        <taxon>Laurales</taxon>
        <taxon>Lauraceae</taxon>
        <taxon>Cinnamomum</taxon>
    </lineage>
</organism>
<dbReference type="InterPro" id="IPR045063">
    <property type="entry name" value="Dynamin_N"/>
</dbReference>
<dbReference type="Proteomes" id="UP000283530">
    <property type="component" value="Unassembled WGS sequence"/>
</dbReference>
<evidence type="ECO:0000256" key="1">
    <source>
        <dbReference type="ARBA" id="ARBA00022741"/>
    </source>
</evidence>
<evidence type="ECO:0000313" key="5">
    <source>
        <dbReference type="EMBL" id="RWR75011.1"/>
    </source>
</evidence>